<dbReference type="Proteomes" id="UP000308600">
    <property type="component" value="Unassembled WGS sequence"/>
</dbReference>
<evidence type="ECO:0000313" key="2">
    <source>
        <dbReference type="Proteomes" id="UP000308600"/>
    </source>
</evidence>
<keyword evidence="2" id="KW-1185">Reference proteome</keyword>
<dbReference type="EMBL" id="ML209021">
    <property type="protein sequence ID" value="TFK59308.1"/>
    <property type="molecule type" value="Genomic_DNA"/>
</dbReference>
<organism evidence="1 2">
    <name type="scientific">Pluteus cervinus</name>
    <dbReference type="NCBI Taxonomy" id="181527"/>
    <lineage>
        <taxon>Eukaryota</taxon>
        <taxon>Fungi</taxon>
        <taxon>Dikarya</taxon>
        <taxon>Basidiomycota</taxon>
        <taxon>Agaricomycotina</taxon>
        <taxon>Agaricomycetes</taxon>
        <taxon>Agaricomycetidae</taxon>
        <taxon>Agaricales</taxon>
        <taxon>Pluteineae</taxon>
        <taxon>Pluteaceae</taxon>
        <taxon>Pluteus</taxon>
    </lineage>
</organism>
<feature type="non-terminal residue" evidence="1">
    <location>
        <position position="1"/>
    </location>
</feature>
<gene>
    <name evidence="1" type="ORF">BDN72DRAFT_865263</name>
</gene>
<evidence type="ECO:0000313" key="1">
    <source>
        <dbReference type="EMBL" id="TFK59308.1"/>
    </source>
</evidence>
<proteinExistence type="predicted"/>
<accession>A0ACD3A0Z1</accession>
<name>A0ACD3A0Z1_9AGAR</name>
<sequence length="1631" mass="184754">SSLPVKLIISETPLRLNESVTKTKKLPAPRPILRNPTPATRTASSTLSNLPSSLPNTTPRGETHPPSESNLDHDDDLPFQRPPPRNPPRNPPRALPVLDTVEGSDHDQAGNEADDKHVPKNDVDDKEEPEDVMKKDEKNEDDEDDEEEEDVQKNGEYDQDEVRTDEEDEGDDRVSPKNMDLSSPKYAGPSDGYASQPDGDYDMEQEDDQYSISLAVSASQMSSTTIPELMATVDMDQFLTQPLNPVILEGFQRSKRERPEELSSSSQPRDDIHQFHLGEVPPTVEADDPVDQGAIYRSILRTPAAHLNPSARQEWARMPVQRVPLSALEKMYKHRLTDHAISLLHTRMDVVLDEDYVVDPQSPNLLWKLDGHFIDYILVVGKPSGLHAFLPRRIPPPSFQVTIQPQLRREFRARYGSLGFKPNASMLYLGSGPGGEFWLGMCPIEDLERTSSESDKLGDGKWSSSCLSAKHGRMLEMFIIYALSRLNDLDVKLRVEDRYVPPVLAEIALDLYQHRSASKPRQTYPLHVNYDQLRRLHKIFKTEWDPWVQEAPDFWLQDGWLLQHVPISISYRYGQNQRIFESPDTIHDEAANWRNEYDFMNIRFMSLALASHLKCYVVEDWEERSADELLEEEDHFYTHPNPDLREEIPDIRTYPALDPNTGRENRIYRDNGRYIPRFAALYDPATTNPCGLLVNLDTIPPLFRERQSSSDKPAVSVYPQAFTRVYGHVQANSVFSPLETMVSTVNSVMGKRVSQSSDSGEEDDAMNVDVETLPVVDPISSQLYNHLMHRTRKSAKYHDVQRGVITSALSGAYYLDAAGQAKHRQRVRACTSSLPHQTFDEQISSNLVDGVPRSLRMENVWTFMLDHLEDDQRFGDIIFKEIICYLVQAWSHPIVIDELKKHLIVLTPEVNSHLYQQQSPPFQLLSHAFPSIYKWMTFPITSLLERVWKGYRASAPGHRPAPEVVELTAVLERTLAYAHTGNAKVLSTRLMAPLWILTSLLEQGLPVLDPNHVRFHFGGEYPLSYPLNRWPLLPGYQPVSASRRVQELTYGNLHFQTYNAHLRIAIVDTSPPPIMTDIRNNELRRSAVIAYIGLTTFVQDVQKLVATGVSAQVKELYSTGDIPSKAIAEHMESSLKIWSRATFPLSYADDGYEMLLHAILPNKEDHRNGLPTPKAEGLGIYAFARSIVDMCQSENRRPISAPLISTGSSHSVLSVAVGLMEQLAALQTAYSPTDFIVKAITLAADELQINFIPWTPPLSGSSGARARKPVYNSWMTLGLPETTAPKPTIALVPSAVARQAATQADCRASWSIASLTLQQLPLYINREIRPEEWDIKHAHIKDDGSITALTYQHIIPHLDLTNHLHRLALLTSIFFAKSLPDIYHDKEHLSAIPKGIPLAEYREEVRNLPWTAKNKKGSTQIAPFIVLFTTFVINLYDSQSPALKDFEKNQKWDPAWLEKHTSKGINAIQLIRLGLAHPRRRITAQAKLHRPGRPGDWVLLTEDEIEERYKSIMSTLQKGQYGPYHAAVMIVGEQKAKQLAMVLEQVKIDKSEQATSNSTVDGSSQIGPKRHWTTVEEPNSNQMQVYIRDCSLHFLDISLSLMQQTPYSNSYGYICNWAIALFRENEIRFQT</sequence>
<protein>
    <submittedName>
        <fullName evidence="1">Uncharacterized protein</fullName>
    </submittedName>
</protein>
<reference evidence="1 2" key="1">
    <citation type="journal article" date="2019" name="Nat. Ecol. Evol.">
        <title>Megaphylogeny resolves global patterns of mushroom evolution.</title>
        <authorList>
            <person name="Varga T."/>
            <person name="Krizsan K."/>
            <person name="Foldi C."/>
            <person name="Dima B."/>
            <person name="Sanchez-Garcia M."/>
            <person name="Sanchez-Ramirez S."/>
            <person name="Szollosi G.J."/>
            <person name="Szarkandi J.G."/>
            <person name="Papp V."/>
            <person name="Albert L."/>
            <person name="Andreopoulos W."/>
            <person name="Angelini C."/>
            <person name="Antonin V."/>
            <person name="Barry K.W."/>
            <person name="Bougher N.L."/>
            <person name="Buchanan P."/>
            <person name="Buyck B."/>
            <person name="Bense V."/>
            <person name="Catcheside P."/>
            <person name="Chovatia M."/>
            <person name="Cooper J."/>
            <person name="Damon W."/>
            <person name="Desjardin D."/>
            <person name="Finy P."/>
            <person name="Geml J."/>
            <person name="Haridas S."/>
            <person name="Hughes K."/>
            <person name="Justo A."/>
            <person name="Karasinski D."/>
            <person name="Kautmanova I."/>
            <person name="Kiss B."/>
            <person name="Kocsube S."/>
            <person name="Kotiranta H."/>
            <person name="LaButti K.M."/>
            <person name="Lechner B.E."/>
            <person name="Liimatainen K."/>
            <person name="Lipzen A."/>
            <person name="Lukacs Z."/>
            <person name="Mihaltcheva S."/>
            <person name="Morgado L.N."/>
            <person name="Niskanen T."/>
            <person name="Noordeloos M.E."/>
            <person name="Ohm R.A."/>
            <person name="Ortiz-Santana B."/>
            <person name="Ovrebo C."/>
            <person name="Racz N."/>
            <person name="Riley R."/>
            <person name="Savchenko A."/>
            <person name="Shiryaev A."/>
            <person name="Soop K."/>
            <person name="Spirin V."/>
            <person name="Szebenyi C."/>
            <person name="Tomsovsky M."/>
            <person name="Tulloss R.E."/>
            <person name="Uehling J."/>
            <person name="Grigoriev I.V."/>
            <person name="Vagvolgyi C."/>
            <person name="Papp T."/>
            <person name="Martin F.M."/>
            <person name="Miettinen O."/>
            <person name="Hibbett D.S."/>
            <person name="Nagy L.G."/>
        </authorList>
    </citation>
    <scope>NUCLEOTIDE SEQUENCE [LARGE SCALE GENOMIC DNA]</scope>
    <source>
        <strain evidence="1 2">NL-1719</strain>
    </source>
</reference>